<reference evidence="2" key="1">
    <citation type="submission" date="2016-10" db="EMBL/GenBank/DDBJ databases">
        <authorList>
            <person name="Jeantristanb JTB J.-T."/>
            <person name="Ricardo R."/>
        </authorList>
    </citation>
    <scope>NUCLEOTIDE SEQUENCE [LARGE SCALE GENOMIC DNA]</scope>
</reference>
<organism evidence="1 2">
    <name type="scientific">Microbotryum saponariae</name>
    <dbReference type="NCBI Taxonomy" id="289078"/>
    <lineage>
        <taxon>Eukaryota</taxon>
        <taxon>Fungi</taxon>
        <taxon>Dikarya</taxon>
        <taxon>Basidiomycota</taxon>
        <taxon>Pucciniomycotina</taxon>
        <taxon>Microbotryomycetes</taxon>
        <taxon>Microbotryales</taxon>
        <taxon>Microbotryaceae</taxon>
        <taxon>Microbotryum</taxon>
    </lineage>
</organism>
<proteinExistence type="predicted"/>
<evidence type="ECO:0000313" key="1">
    <source>
        <dbReference type="EMBL" id="SCZ91570.1"/>
    </source>
</evidence>
<name>A0A2X0MXH8_9BASI</name>
<dbReference type="AlphaFoldDB" id="A0A2X0MXH8"/>
<evidence type="ECO:0000313" key="2">
    <source>
        <dbReference type="Proteomes" id="UP000249723"/>
    </source>
</evidence>
<sequence length="122" mass="13748">MIKKVVGTGTVADILIRLQALLNVGPPPTGMDTFAKYQATTIELFNTLSGHGLTFKQIVLFRLVHFGKDMYRKYYTQTLRQGLDKLPSPMESLLCDPWPQHYYVILVPRLLKLATSSPTPLV</sequence>
<dbReference type="Proteomes" id="UP000249723">
    <property type="component" value="Unassembled WGS sequence"/>
</dbReference>
<gene>
    <name evidence="1" type="ORF">BZ3500_MVSOF-1268-A1-R1_CHR1-2G01496</name>
</gene>
<accession>A0A2X0MXH8</accession>
<keyword evidence="2" id="KW-1185">Reference proteome</keyword>
<dbReference type="EMBL" id="FMWP01000015">
    <property type="protein sequence ID" value="SCZ91570.1"/>
    <property type="molecule type" value="Genomic_DNA"/>
</dbReference>
<protein>
    <submittedName>
        <fullName evidence="1">BZ3500_MvSof-1268-A1-R1_Chr1-2g01496 protein</fullName>
    </submittedName>
</protein>